<dbReference type="InterPro" id="IPR013087">
    <property type="entry name" value="Znf_C2H2_type"/>
</dbReference>
<accession>A0A643BT33</accession>
<feature type="compositionally biased region" description="Basic and acidic residues" evidence="2">
    <location>
        <begin position="1"/>
        <end position="18"/>
    </location>
</feature>
<reference evidence="4 5" key="1">
    <citation type="journal article" date="2019" name="PLoS ONE">
        <title>Genomic analyses reveal an absence of contemporary introgressive admixture between fin whales and blue whales, despite known hybrids.</title>
        <authorList>
            <person name="Westbury M.V."/>
            <person name="Petersen B."/>
            <person name="Lorenzen E.D."/>
        </authorList>
    </citation>
    <scope>NUCLEOTIDE SEQUENCE [LARGE SCALE GENOMIC DNA]</scope>
    <source>
        <strain evidence="4">FinWhale-01</strain>
    </source>
</reference>
<feature type="region of interest" description="Disordered" evidence="2">
    <location>
        <begin position="1"/>
        <end position="74"/>
    </location>
</feature>
<dbReference type="PROSITE" id="PS50157">
    <property type="entry name" value="ZINC_FINGER_C2H2_2"/>
    <property type="match status" value="1"/>
</dbReference>
<comment type="caution">
    <text evidence="4">The sequence shown here is derived from an EMBL/GenBank/DDBJ whole genome shotgun (WGS) entry which is preliminary data.</text>
</comment>
<evidence type="ECO:0000313" key="5">
    <source>
        <dbReference type="Proteomes" id="UP000437017"/>
    </source>
</evidence>
<proteinExistence type="predicted"/>
<feature type="non-terminal residue" evidence="4">
    <location>
        <position position="1"/>
    </location>
</feature>
<name>A0A643BT33_BALPH</name>
<gene>
    <name evidence="4" type="ORF">E2I00_017270</name>
</gene>
<evidence type="ECO:0000256" key="2">
    <source>
        <dbReference type="SAM" id="MobiDB-lite"/>
    </source>
</evidence>
<dbReference type="GO" id="GO:0008270">
    <property type="term" value="F:zinc ion binding"/>
    <property type="evidence" value="ECO:0007669"/>
    <property type="project" value="UniProtKB-KW"/>
</dbReference>
<organism evidence="4 5">
    <name type="scientific">Balaenoptera physalus</name>
    <name type="common">Fin whale</name>
    <name type="synonym">Balaena physalus</name>
    <dbReference type="NCBI Taxonomy" id="9770"/>
    <lineage>
        <taxon>Eukaryota</taxon>
        <taxon>Metazoa</taxon>
        <taxon>Chordata</taxon>
        <taxon>Craniata</taxon>
        <taxon>Vertebrata</taxon>
        <taxon>Euteleostomi</taxon>
        <taxon>Mammalia</taxon>
        <taxon>Eutheria</taxon>
        <taxon>Laurasiatheria</taxon>
        <taxon>Artiodactyla</taxon>
        <taxon>Whippomorpha</taxon>
        <taxon>Cetacea</taxon>
        <taxon>Mysticeti</taxon>
        <taxon>Balaenopteridae</taxon>
        <taxon>Balaenoptera</taxon>
    </lineage>
</organism>
<keyword evidence="1" id="KW-0862">Zinc</keyword>
<dbReference type="EMBL" id="SGJD01004763">
    <property type="protein sequence ID" value="KAB0391146.1"/>
    <property type="molecule type" value="Genomic_DNA"/>
</dbReference>
<dbReference type="InterPro" id="IPR036236">
    <property type="entry name" value="Znf_C2H2_sf"/>
</dbReference>
<keyword evidence="1" id="KW-0479">Metal-binding</keyword>
<dbReference type="AlphaFoldDB" id="A0A643BT33"/>
<dbReference type="OrthoDB" id="8117402at2759"/>
<evidence type="ECO:0000256" key="1">
    <source>
        <dbReference type="PROSITE-ProRule" id="PRU00042"/>
    </source>
</evidence>
<keyword evidence="5" id="KW-1185">Reference proteome</keyword>
<dbReference type="Gene3D" id="3.30.160.60">
    <property type="entry name" value="Classic Zinc Finger"/>
    <property type="match status" value="1"/>
</dbReference>
<protein>
    <recommendedName>
        <fullName evidence="3">C2H2-type domain-containing protein</fullName>
    </recommendedName>
</protein>
<feature type="domain" description="C2H2-type" evidence="3">
    <location>
        <begin position="187"/>
        <end position="214"/>
    </location>
</feature>
<evidence type="ECO:0000259" key="3">
    <source>
        <dbReference type="PROSITE" id="PS50157"/>
    </source>
</evidence>
<sequence length="217" mass="23320">SHNLDTAERHKTELRPLEEDPAEGHASQGADLHGGTVVSRTTPLGRVPGHPARTPSWCSIPGHPPGRRPPRVTTVGPRCCTGAAPTLRCARSARTALRAHIPVPGPCRRPLPQSPFVELPAAGRHSEACTRMSPLAPQELMKAAEEPLPCARCGKCLGPNEQRMGRGPPDASGPFPREPGRPVQQLYAYVECGKAFTCTSKLLQPEGIHTGQRPYVR</sequence>
<dbReference type="Proteomes" id="UP000437017">
    <property type="component" value="Unassembled WGS sequence"/>
</dbReference>
<dbReference type="SUPFAM" id="SSF57667">
    <property type="entry name" value="beta-beta-alpha zinc fingers"/>
    <property type="match status" value="1"/>
</dbReference>
<evidence type="ECO:0000313" key="4">
    <source>
        <dbReference type="EMBL" id="KAB0391146.1"/>
    </source>
</evidence>
<keyword evidence="1" id="KW-0863">Zinc-finger</keyword>